<dbReference type="Pfam" id="PF03724">
    <property type="entry name" value="META"/>
    <property type="match status" value="1"/>
</dbReference>
<dbReference type="PANTHER" id="PTHR35535:SF1">
    <property type="entry name" value="HEAT SHOCK PROTEIN HSLJ"/>
    <property type="match status" value="1"/>
</dbReference>
<dbReference type="Proteomes" id="UP000179003">
    <property type="component" value="Unassembled WGS sequence"/>
</dbReference>
<comment type="caution">
    <text evidence="2">The sequence shown here is derived from an EMBL/GenBank/DDBJ whole genome shotgun (WGS) entry which is preliminary data.</text>
</comment>
<evidence type="ECO:0000313" key="3">
    <source>
        <dbReference type="Proteomes" id="UP000179003"/>
    </source>
</evidence>
<evidence type="ECO:0000259" key="1">
    <source>
        <dbReference type="Pfam" id="PF03724"/>
    </source>
</evidence>
<dbReference type="AlphaFoldDB" id="A0A1F5EHK0"/>
<accession>A0A1F5EHK0</accession>
<protein>
    <recommendedName>
        <fullName evidence="1">DUF306 domain-containing protein</fullName>
    </recommendedName>
</protein>
<dbReference type="InterPro" id="IPR005184">
    <property type="entry name" value="DUF306_Meta_HslJ"/>
</dbReference>
<gene>
    <name evidence="2" type="ORF">A2442_00205</name>
</gene>
<name>A0A1F5EHK0_9BACT</name>
<reference evidence="2 3" key="1">
    <citation type="journal article" date="2016" name="Nat. Commun.">
        <title>Thousands of microbial genomes shed light on interconnected biogeochemical processes in an aquifer system.</title>
        <authorList>
            <person name="Anantharaman K."/>
            <person name="Brown C.T."/>
            <person name="Hug L.A."/>
            <person name="Sharon I."/>
            <person name="Castelle C.J."/>
            <person name="Probst A.J."/>
            <person name="Thomas B.C."/>
            <person name="Singh A."/>
            <person name="Wilkins M.J."/>
            <person name="Karaoz U."/>
            <person name="Brodie E.L."/>
            <person name="Williams K.H."/>
            <person name="Hubbard S.S."/>
            <person name="Banfield J.F."/>
        </authorList>
    </citation>
    <scope>NUCLEOTIDE SEQUENCE [LARGE SCALE GENOMIC DNA]</scope>
</reference>
<evidence type="ECO:0000313" key="2">
    <source>
        <dbReference type="EMBL" id="OGD66694.1"/>
    </source>
</evidence>
<feature type="domain" description="DUF306" evidence="1">
    <location>
        <begin position="209"/>
        <end position="294"/>
    </location>
</feature>
<dbReference type="InterPro" id="IPR038670">
    <property type="entry name" value="HslJ-like_sf"/>
</dbReference>
<dbReference type="EMBL" id="MFAE01000015">
    <property type="protein sequence ID" value="OGD66694.1"/>
    <property type="molecule type" value="Genomic_DNA"/>
</dbReference>
<proteinExistence type="predicted"/>
<dbReference type="PANTHER" id="PTHR35535">
    <property type="entry name" value="HEAT SHOCK PROTEIN HSLJ"/>
    <property type="match status" value="1"/>
</dbReference>
<dbReference type="InterPro" id="IPR053147">
    <property type="entry name" value="Hsp_HslJ-like"/>
</dbReference>
<sequence>MKKILIIVIVLVVLFFGGRYLFVGIQESKVVISDPFNTTYLINEEPFTLVNGSFEKEIVPGSAIKDKVSVFGEPVFGDIDNDGDDDAVLILVNDQGGSGTFYYAAIAVNIDGEYKGTDTIFLGDRIAPQTFRIINSRAEVNYVERGPGEPFSVQPSFGKTIHLQFDPVSLRLIQVEVNFEGESDPNIMKLDMKTWKWIKSVYNSGIEITPKETEAFTLTFDNDKNAFSATTDCNSMGGAYEIKDNQITFKDVVSTLMFCEDSQEQEFSSMLGEIQFFSFTNEGELVFVLKSDSGSVIFK</sequence>
<organism evidence="2 3">
    <name type="scientific">Candidatus Campbellbacteria bacterium RIFOXYC2_FULL_35_25</name>
    <dbReference type="NCBI Taxonomy" id="1797582"/>
    <lineage>
        <taxon>Bacteria</taxon>
        <taxon>Candidatus Campbelliibacteriota</taxon>
    </lineage>
</organism>
<dbReference type="Gene3D" id="2.40.128.270">
    <property type="match status" value="1"/>
</dbReference>
<dbReference type="STRING" id="1797582.A2442_00205"/>